<evidence type="ECO:0000256" key="5">
    <source>
        <dbReference type="SAM" id="MobiDB-lite"/>
    </source>
</evidence>
<proteinExistence type="predicted"/>
<name>A0A6I6MGU5_9CAUL</name>
<keyword evidence="3" id="KW-0804">Transcription</keyword>
<keyword evidence="8" id="KW-1185">Reference proteome</keyword>
<dbReference type="InterPro" id="IPR023772">
    <property type="entry name" value="DNA-bd_HTH_TetR-type_CS"/>
</dbReference>
<dbReference type="PANTHER" id="PTHR30055">
    <property type="entry name" value="HTH-TYPE TRANSCRIPTIONAL REGULATOR RUTR"/>
    <property type="match status" value="1"/>
</dbReference>
<evidence type="ECO:0000256" key="4">
    <source>
        <dbReference type="PROSITE-ProRule" id="PRU00335"/>
    </source>
</evidence>
<dbReference type="Gene3D" id="1.10.357.10">
    <property type="entry name" value="Tetracycline Repressor, domain 2"/>
    <property type="match status" value="2"/>
</dbReference>
<dbReference type="GO" id="GO:0003700">
    <property type="term" value="F:DNA-binding transcription factor activity"/>
    <property type="evidence" value="ECO:0007669"/>
    <property type="project" value="TreeGrafter"/>
</dbReference>
<feature type="DNA-binding region" description="H-T-H motif" evidence="4">
    <location>
        <begin position="47"/>
        <end position="66"/>
    </location>
</feature>
<protein>
    <submittedName>
        <fullName evidence="7">AcrAB operon repressor</fullName>
    </submittedName>
</protein>
<dbReference type="InterPro" id="IPR050109">
    <property type="entry name" value="HTH-type_TetR-like_transc_reg"/>
</dbReference>
<dbReference type="InterPro" id="IPR009057">
    <property type="entry name" value="Homeodomain-like_sf"/>
</dbReference>
<gene>
    <name evidence="7" type="primary">acrR_1</name>
    <name evidence="7" type="ORF">DSM104635_00361</name>
</gene>
<dbReference type="PANTHER" id="PTHR30055:SF234">
    <property type="entry name" value="HTH-TYPE TRANSCRIPTIONAL REGULATOR BETI"/>
    <property type="match status" value="1"/>
</dbReference>
<dbReference type="InterPro" id="IPR041490">
    <property type="entry name" value="KstR2_TetR_C"/>
</dbReference>
<dbReference type="AlphaFoldDB" id="A0A6I6MGU5"/>
<dbReference type="SUPFAM" id="SSF48498">
    <property type="entry name" value="Tetracyclin repressor-like, C-terminal domain"/>
    <property type="match status" value="2"/>
</dbReference>
<evidence type="ECO:0000313" key="7">
    <source>
        <dbReference type="EMBL" id="QGZ93549.1"/>
    </source>
</evidence>
<dbReference type="GO" id="GO:0000976">
    <property type="term" value="F:transcription cis-regulatory region binding"/>
    <property type="evidence" value="ECO:0007669"/>
    <property type="project" value="TreeGrafter"/>
</dbReference>
<reference evidence="8" key="1">
    <citation type="submission" date="2019-12" db="EMBL/GenBank/DDBJ databases">
        <title>Complete genome of Terracaulis silvestris 0127_4.</title>
        <authorList>
            <person name="Vieira S."/>
            <person name="Riedel T."/>
            <person name="Sproer C."/>
            <person name="Pascual J."/>
            <person name="Boedeker C."/>
            <person name="Overmann J."/>
        </authorList>
    </citation>
    <scope>NUCLEOTIDE SEQUENCE [LARGE SCALE GENOMIC DNA]</scope>
    <source>
        <strain evidence="8">0127_4</strain>
    </source>
</reference>
<dbReference type="PROSITE" id="PS50977">
    <property type="entry name" value="HTH_TETR_2"/>
    <property type="match status" value="2"/>
</dbReference>
<feature type="region of interest" description="Disordered" evidence="5">
    <location>
        <begin position="1"/>
        <end position="24"/>
    </location>
</feature>
<dbReference type="Gene3D" id="1.10.10.60">
    <property type="entry name" value="Homeodomain-like"/>
    <property type="match status" value="1"/>
</dbReference>
<dbReference type="RefSeq" id="WP_158764551.1">
    <property type="nucleotide sequence ID" value="NZ_CP047045.1"/>
</dbReference>
<evidence type="ECO:0000256" key="1">
    <source>
        <dbReference type="ARBA" id="ARBA00023015"/>
    </source>
</evidence>
<feature type="DNA-binding region" description="H-T-H motif" evidence="4">
    <location>
        <begin position="262"/>
        <end position="281"/>
    </location>
</feature>
<dbReference type="InterPro" id="IPR001647">
    <property type="entry name" value="HTH_TetR"/>
</dbReference>
<dbReference type="EMBL" id="CP047045">
    <property type="protein sequence ID" value="QGZ93549.1"/>
    <property type="molecule type" value="Genomic_DNA"/>
</dbReference>
<dbReference type="Proteomes" id="UP000431269">
    <property type="component" value="Chromosome"/>
</dbReference>
<dbReference type="SUPFAM" id="SSF46689">
    <property type="entry name" value="Homeodomain-like"/>
    <property type="match status" value="2"/>
</dbReference>
<keyword evidence="2 4" id="KW-0238">DNA-binding</keyword>
<feature type="domain" description="HTH tetR-type" evidence="6">
    <location>
        <begin position="24"/>
        <end position="84"/>
    </location>
</feature>
<sequence>MAKPGQKHEKHSAQARPGLAAKRASKREVALDQAARLFNERGIASTGIADVAAAMQVTRAALYYYFDERDDLVFQTYERACQIAAGDLEAADEDGGNGLQKTLAFARRALTPERTPVAVLSEVEHLKPAQRQIIARAAARNTRALRGFIERGVEDGSIRPCDAEAMAQTITGFVSWIQITPTWLNSQETEQRARDSVQVLELLRRGVGAPGVQVPPVHVDVNELRTHYDNLFDRDAAAAAKIETLLATASRLFGRRGIDGVSLDDITAELGATKGALYHYFEDKTDLVRGCYERAFDLYDAITARAEKLGQTGLEQTVIGVHLNTQAQAGSLSPLAPLAGLRGLPDDLRDSLNARATRISKRYEAMGRRGVKDGTLNIDDIQAAARSGAGLFAWIPKWRRENDALSARALGDEVVRLYVRGLAA</sequence>
<evidence type="ECO:0000259" key="6">
    <source>
        <dbReference type="PROSITE" id="PS50977"/>
    </source>
</evidence>
<organism evidence="7 8">
    <name type="scientific">Terricaulis silvestris</name>
    <dbReference type="NCBI Taxonomy" id="2686094"/>
    <lineage>
        <taxon>Bacteria</taxon>
        <taxon>Pseudomonadati</taxon>
        <taxon>Pseudomonadota</taxon>
        <taxon>Alphaproteobacteria</taxon>
        <taxon>Caulobacterales</taxon>
        <taxon>Caulobacteraceae</taxon>
        <taxon>Terricaulis</taxon>
    </lineage>
</organism>
<evidence type="ECO:0000313" key="8">
    <source>
        <dbReference type="Proteomes" id="UP000431269"/>
    </source>
</evidence>
<dbReference type="KEGG" id="tsv:DSM104635_00361"/>
<evidence type="ECO:0000256" key="3">
    <source>
        <dbReference type="ARBA" id="ARBA00023163"/>
    </source>
</evidence>
<evidence type="ECO:0000256" key="2">
    <source>
        <dbReference type="ARBA" id="ARBA00023125"/>
    </source>
</evidence>
<accession>A0A6I6MGU5</accession>
<dbReference type="Pfam" id="PF17932">
    <property type="entry name" value="TetR_C_24"/>
    <property type="match status" value="2"/>
</dbReference>
<keyword evidence="1" id="KW-0805">Transcription regulation</keyword>
<dbReference type="Pfam" id="PF00440">
    <property type="entry name" value="TetR_N"/>
    <property type="match status" value="2"/>
</dbReference>
<dbReference type="InterPro" id="IPR036271">
    <property type="entry name" value="Tet_transcr_reg_TetR-rel_C_sf"/>
</dbReference>
<dbReference type="PROSITE" id="PS01081">
    <property type="entry name" value="HTH_TETR_1"/>
    <property type="match status" value="1"/>
</dbReference>
<dbReference type="PRINTS" id="PR00455">
    <property type="entry name" value="HTHTETR"/>
</dbReference>
<feature type="domain" description="HTH tetR-type" evidence="6">
    <location>
        <begin position="239"/>
        <end position="299"/>
    </location>
</feature>